<evidence type="ECO:0000256" key="1">
    <source>
        <dbReference type="SAM" id="MobiDB-lite"/>
    </source>
</evidence>
<organism evidence="2 3">
    <name type="scientific">Clarias magur</name>
    <name type="common">Asian catfish</name>
    <name type="synonym">Macropteronotus magur</name>
    <dbReference type="NCBI Taxonomy" id="1594786"/>
    <lineage>
        <taxon>Eukaryota</taxon>
        <taxon>Metazoa</taxon>
        <taxon>Chordata</taxon>
        <taxon>Craniata</taxon>
        <taxon>Vertebrata</taxon>
        <taxon>Euteleostomi</taxon>
        <taxon>Actinopterygii</taxon>
        <taxon>Neopterygii</taxon>
        <taxon>Teleostei</taxon>
        <taxon>Ostariophysi</taxon>
        <taxon>Siluriformes</taxon>
        <taxon>Clariidae</taxon>
        <taxon>Clarias</taxon>
    </lineage>
</organism>
<evidence type="ECO:0000313" key="3">
    <source>
        <dbReference type="Proteomes" id="UP000727407"/>
    </source>
</evidence>
<proteinExistence type="predicted"/>
<sequence length="52" mass="6050">MYNYETYKTADSRKSDVKYAGTSEQDIVRLDNSRTQTLSHAQTEKRTNFGDQ</sequence>
<protein>
    <submittedName>
        <fullName evidence="2">Protocadherin beta-16-like</fullName>
    </submittedName>
</protein>
<feature type="compositionally biased region" description="Basic and acidic residues" evidence="1">
    <location>
        <begin position="8"/>
        <end position="17"/>
    </location>
</feature>
<accession>A0A8J4UI14</accession>
<dbReference type="AlphaFoldDB" id="A0A8J4UI14"/>
<keyword evidence="3" id="KW-1185">Reference proteome</keyword>
<evidence type="ECO:0000313" key="2">
    <source>
        <dbReference type="EMBL" id="KAF5900624.1"/>
    </source>
</evidence>
<dbReference type="Proteomes" id="UP000727407">
    <property type="component" value="Unassembled WGS sequence"/>
</dbReference>
<name>A0A8J4UI14_CLAMG</name>
<feature type="non-terminal residue" evidence="2">
    <location>
        <position position="52"/>
    </location>
</feature>
<reference evidence="2" key="1">
    <citation type="submission" date="2020-07" db="EMBL/GenBank/DDBJ databases">
        <title>Clarias magur genome sequencing, assembly and annotation.</title>
        <authorList>
            <person name="Kushwaha B."/>
            <person name="Kumar R."/>
            <person name="Das P."/>
            <person name="Joshi C.G."/>
            <person name="Kumar D."/>
            <person name="Nagpure N.S."/>
            <person name="Pandey M."/>
            <person name="Agarwal S."/>
            <person name="Srivastava S."/>
            <person name="Singh M."/>
            <person name="Sahoo L."/>
            <person name="Jayasankar P."/>
            <person name="Meher P.K."/>
            <person name="Koringa P.G."/>
            <person name="Iquebal M.A."/>
            <person name="Das S.P."/>
            <person name="Bit A."/>
            <person name="Patnaik S."/>
            <person name="Patel N."/>
            <person name="Shah T.M."/>
            <person name="Hinsu A."/>
            <person name="Jena J.K."/>
        </authorList>
    </citation>
    <scope>NUCLEOTIDE SEQUENCE</scope>
    <source>
        <strain evidence="2">CIFAMagur01</strain>
        <tissue evidence="2">Testis</tissue>
    </source>
</reference>
<gene>
    <name evidence="2" type="primary">pcdh2g28</name>
    <name evidence="2" type="ORF">DAT39_009652</name>
</gene>
<comment type="caution">
    <text evidence="2">The sequence shown here is derived from an EMBL/GenBank/DDBJ whole genome shotgun (WGS) entry which is preliminary data.</text>
</comment>
<feature type="compositionally biased region" description="Basic and acidic residues" evidence="1">
    <location>
        <begin position="42"/>
        <end position="52"/>
    </location>
</feature>
<dbReference type="EMBL" id="QNUK01000131">
    <property type="protein sequence ID" value="KAF5900624.1"/>
    <property type="molecule type" value="Genomic_DNA"/>
</dbReference>
<feature type="region of interest" description="Disordered" evidence="1">
    <location>
        <begin position="1"/>
        <end position="52"/>
    </location>
</feature>